<dbReference type="AlphaFoldDB" id="A0AA39MSD7"/>
<proteinExistence type="predicted"/>
<keyword evidence="1" id="KW-1133">Transmembrane helix</keyword>
<name>A0AA39MSD7_9AGAR</name>
<feature type="transmembrane region" description="Helical" evidence="1">
    <location>
        <begin position="12"/>
        <end position="34"/>
    </location>
</feature>
<keyword evidence="1" id="KW-0812">Transmembrane</keyword>
<keyword evidence="3" id="KW-1185">Reference proteome</keyword>
<accession>A0AA39MSD7</accession>
<reference evidence="2" key="1">
    <citation type="submission" date="2023-06" db="EMBL/GenBank/DDBJ databases">
        <authorList>
            <consortium name="Lawrence Berkeley National Laboratory"/>
            <person name="Ahrendt S."/>
            <person name="Sahu N."/>
            <person name="Indic B."/>
            <person name="Wong-Bajracharya J."/>
            <person name="Merenyi Z."/>
            <person name="Ke H.-M."/>
            <person name="Monk M."/>
            <person name="Kocsube S."/>
            <person name="Drula E."/>
            <person name="Lipzen A."/>
            <person name="Balint B."/>
            <person name="Henrissat B."/>
            <person name="Andreopoulos B."/>
            <person name="Martin F.M."/>
            <person name="Harder C.B."/>
            <person name="Rigling D."/>
            <person name="Ford K.L."/>
            <person name="Foster G.D."/>
            <person name="Pangilinan J."/>
            <person name="Papanicolaou A."/>
            <person name="Barry K."/>
            <person name="LaButti K."/>
            <person name="Viragh M."/>
            <person name="Koriabine M."/>
            <person name="Yan M."/>
            <person name="Riley R."/>
            <person name="Champramary S."/>
            <person name="Plett K.L."/>
            <person name="Tsai I.J."/>
            <person name="Slot J."/>
            <person name="Sipos G."/>
            <person name="Plett J."/>
            <person name="Nagy L.G."/>
            <person name="Grigoriev I.V."/>
        </authorList>
    </citation>
    <scope>NUCLEOTIDE SEQUENCE</scope>
    <source>
        <strain evidence="2">FPL87.14</strain>
    </source>
</reference>
<dbReference type="EMBL" id="JAUEPT010000016">
    <property type="protein sequence ID" value="KAK0445351.1"/>
    <property type="molecule type" value="Genomic_DNA"/>
</dbReference>
<keyword evidence="1" id="KW-0472">Membrane</keyword>
<comment type="caution">
    <text evidence="2">The sequence shown here is derived from an EMBL/GenBank/DDBJ whole genome shotgun (WGS) entry which is preliminary data.</text>
</comment>
<protein>
    <submittedName>
        <fullName evidence="2">Uncharacterized protein</fullName>
    </submittedName>
</protein>
<evidence type="ECO:0000256" key="1">
    <source>
        <dbReference type="SAM" id="Phobius"/>
    </source>
</evidence>
<organism evidence="2 3">
    <name type="scientific">Armillaria borealis</name>
    <dbReference type="NCBI Taxonomy" id="47425"/>
    <lineage>
        <taxon>Eukaryota</taxon>
        <taxon>Fungi</taxon>
        <taxon>Dikarya</taxon>
        <taxon>Basidiomycota</taxon>
        <taxon>Agaricomycotina</taxon>
        <taxon>Agaricomycetes</taxon>
        <taxon>Agaricomycetidae</taxon>
        <taxon>Agaricales</taxon>
        <taxon>Marasmiineae</taxon>
        <taxon>Physalacriaceae</taxon>
        <taxon>Armillaria</taxon>
    </lineage>
</organism>
<gene>
    <name evidence="2" type="ORF">EV421DRAFT_1734588</name>
</gene>
<evidence type="ECO:0000313" key="2">
    <source>
        <dbReference type="EMBL" id="KAK0445351.1"/>
    </source>
</evidence>
<dbReference type="Proteomes" id="UP001175226">
    <property type="component" value="Unassembled WGS sequence"/>
</dbReference>
<sequence>MIHLEGSLLGRCALTACPFWVKCAAFLLCLQLLFVRFLQFPMDFWTPSNPQAYFGPRFLVAQRLWGLSYIMSSYNTGQLIRAQMLPGTPFFSRRFLHNSQQKHPAPNRHPLTRCAPLEPSIVSTIIQLPTAVLLVIKQLVKAYGRDMYHIDKATQLSDPAFFWYTEIRESGLALMRKLDGLGSWNKLSDRNSIFAMWG</sequence>
<evidence type="ECO:0000313" key="3">
    <source>
        <dbReference type="Proteomes" id="UP001175226"/>
    </source>
</evidence>